<keyword evidence="3 6" id="KW-0560">Oxidoreductase</keyword>
<keyword evidence="2" id="KW-0520">NAD</keyword>
<evidence type="ECO:0000259" key="4">
    <source>
        <dbReference type="Pfam" id="PF00389"/>
    </source>
</evidence>
<feature type="domain" description="D-isomer specific 2-hydroxyacid dehydrogenase catalytic" evidence="4">
    <location>
        <begin position="4"/>
        <end position="327"/>
    </location>
</feature>
<name>A0A174AVH0_9FIRM</name>
<dbReference type="Gene3D" id="3.40.50.720">
    <property type="entry name" value="NAD(P)-binding Rossmann-like Domain"/>
    <property type="match status" value="2"/>
</dbReference>
<evidence type="ECO:0000313" key="9">
    <source>
        <dbReference type="Proteomes" id="UP000095762"/>
    </source>
</evidence>
<evidence type="ECO:0000313" key="8">
    <source>
        <dbReference type="Proteomes" id="UP000095645"/>
    </source>
</evidence>
<organism evidence="6 8">
    <name type="scientific">Blautia obeum</name>
    <dbReference type="NCBI Taxonomy" id="40520"/>
    <lineage>
        <taxon>Bacteria</taxon>
        <taxon>Bacillati</taxon>
        <taxon>Bacillota</taxon>
        <taxon>Clostridia</taxon>
        <taxon>Lachnospirales</taxon>
        <taxon>Lachnospiraceae</taxon>
        <taxon>Blautia</taxon>
    </lineage>
</organism>
<feature type="domain" description="D-isomer specific 2-hydroxyacid dehydrogenase NAD-binding" evidence="5">
    <location>
        <begin position="111"/>
        <end position="296"/>
    </location>
</feature>
<dbReference type="GeneID" id="75078439"/>
<dbReference type="EMBL" id="CZBP01000003">
    <property type="protein sequence ID" value="CUP72298.1"/>
    <property type="molecule type" value="Genomic_DNA"/>
</dbReference>
<dbReference type="SUPFAM" id="SSF52283">
    <property type="entry name" value="Formate/glycerate dehydrogenase catalytic domain-like"/>
    <property type="match status" value="1"/>
</dbReference>
<comment type="similarity">
    <text evidence="1 3">Belongs to the D-isomer specific 2-hydroxyacid dehydrogenase family.</text>
</comment>
<evidence type="ECO:0000313" key="6">
    <source>
        <dbReference type="EMBL" id="CUN92474.1"/>
    </source>
</evidence>
<evidence type="ECO:0000256" key="1">
    <source>
        <dbReference type="ARBA" id="ARBA00005854"/>
    </source>
</evidence>
<evidence type="ECO:0000259" key="5">
    <source>
        <dbReference type="Pfam" id="PF02826"/>
    </source>
</evidence>
<sequence length="329" mass="36685">MKILFYGTKNYDEEFFEKLLPSYPGITIKFTEANIHEETASLAKGYEAICAFVNADLSTPVIEELNAQGVKLILMRCAGYNNVDLETAHKFGMKVLRVPGYSPEAVAEHAMALALTANRHTHKAYIKCRENNFSLSGLMGLNFYQKTAGIIGTGKIGQAMAKICKGFGMRVIAYDLFPNKSLDYLEYVSLDELLATSDLISLHCPLTEETKHIINEETIAKMKDGVILVNTSRGGLIKTEDLISGIRDHKFFAVGLDVYEEETDFVFEDMSERILQSSITQRLLSFPNVVMTSHQGFFTKEALTNIAETTLENAKAFMDGNELKNEVLS</sequence>
<dbReference type="GO" id="GO:0051287">
    <property type="term" value="F:NAD binding"/>
    <property type="evidence" value="ECO:0007669"/>
    <property type="project" value="InterPro"/>
</dbReference>
<dbReference type="InterPro" id="IPR036291">
    <property type="entry name" value="NAD(P)-bd_dom_sf"/>
</dbReference>
<dbReference type="PROSITE" id="PS00065">
    <property type="entry name" value="D_2_HYDROXYACID_DH_1"/>
    <property type="match status" value="1"/>
</dbReference>
<evidence type="ECO:0000313" key="7">
    <source>
        <dbReference type="EMBL" id="CUP72298.1"/>
    </source>
</evidence>
<dbReference type="InterPro" id="IPR006139">
    <property type="entry name" value="D-isomer_2_OHA_DH_cat_dom"/>
</dbReference>
<gene>
    <name evidence="6" type="primary">ldhA</name>
    <name evidence="6" type="ORF">ERS852476_01431</name>
    <name evidence="7" type="ORF">ERS852569_00537</name>
</gene>
<dbReference type="PANTHER" id="PTHR43026:SF1">
    <property type="entry name" value="2-HYDROXYACID DEHYDROGENASE HOMOLOG 1-RELATED"/>
    <property type="match status" value="1"/>
</dbReference>
<dbReference type="InterPro" id="IPR029752">
    <property type="entry name" value="D-isomer_DH_CS1"/>
</dbReference>
<protein>
    <submittedName>
        <fullName evidence="6">D-lactate dehydrogenase</fullName>
        <ecNumber evidence="6">1.1.1.28</ecNumber>
    </submittedName>
</protein>
<dbReference type="RefSeq" id="WP_008704545.1">
    <property type="nucleotide sequence ID" value="NZ_CYZP01000010.1"/>
</dbReference>
<evidence type="ECO:0000256" key="3">
    <source>
        <dbReference type="RuleBase" id="RU003719"/>
    </source>
</evidence>
<dbReference type="Pfam" id="PF00389">
    <property type="entry name" value="2-Hacid_dh"/>
    <property type="match status" value="1"/>
</dbReference>
<dbReference type="InterPro" id="IPR058205">
    <property type="entry name" value="D-LDH-like"/>
</dbReference>
<dbReference type="PANTHER" id="PTHR43026">
    <property type="entry name" value="2-HYDROXYACID DEHYDROGENASE HOMOLOG 1-RELATED"/>
    <property type="match status" value="1"/>
</dbReference>
<dbReference type="SUPFAM" id="SSF51735">
    <property type="entry name" value="NAD(P)-binding Rossmann-fold domains"/>
    <property type="match status" value="1"/>
</dbReference>
<accession>A0A174AVH0</accession>
<dbReference type="InterPro" id="IPR006140">
    <property type="entry name" value="D-isomer_DH_NAD-bd"/>
</dbReference>
<dbReference type="CDD" id="cd12183">
    <property type="entry name" value="LDH_like_2"/>
    <property type="match status" value="1"/>
</dbReference>
<dbReference type="Proteomes" id="UP000095762">
    <property type="component" value="Unassembled WGS sequence"/>
</dbReference>
<dbReference type="EC" id="1.1.1.28" evidence="6"/>
<dbReference type="EMBL" id="CYZP01000010">
    <property type="protein sequence ID" value="CUN92474.1"/>
    <property type="molecule type" value="Genomic_DNA"/>
</dbReference>
<dbReference type="AlphaFoldDB" id="A0A174AVH0"/>
<reference evidence="8 9" key="1">
    <citation type="submission" date="2015-09" db="EMBL/GenBank/DDBJ databases">
        <authorList>
            <consortium name="Pathogen Informatics"/>
        </authorList>
    </citation>
    <scope>NUCLEOTIDE SEQUENCE [LARGE SCALE GENOMIC DNA]</scope>
    <source>
        <strain evidence="6 8">2789STDY5834861</strain>
        <strain evidence="7 9">2789STDY5834957</strain>
    </source>
</reference>
<dbReference type="GO" id="GO:0008720">
    <property type="term" value="F:D-lactate dehydrogenase (NAD+) activity"/>
    <property type="evidence" value="ECO:0007669"/>
    <property type="project" value="UniProtKB-EC"/>
</dbReference>
<evidence type="ECO:0000256" key="2">
    <source>
        <dbReference type="ARBA" id="ARBA00023027"/>
    </source>
</evidence>
<dbReference type="Pfam" id="PF02826">
    <property type="entry name" value="2-Hacid_dh_C"/>
    <property type="match status" value="1"/>
</dbReference>
<proteinExistence type="inferred from homology"/>
<dbReference type="Proteomes" id="UP000095645">
    <property type="component" value="Unassembled WGS sequence"/>
</dbReference>